<dbReference type="EMBL" id="JH715835">
    <property type="protein sequence ID" value="EFO12483.1"/>
    <property type="molecule type" value="Genomic_DNA"/>
</dbReference>
<dbReference type="OrthoDB" id="196547at2759"/>
<dbReference type="InParanoid" id="A0A1S0TED6"/>
<dbReference type="RefSeq" id="XP_003151586.1">
    <property type="nucleotide sequence ID" value="XM_003151538.1"/>
</dbReference>
<dbReference type="AlphaFoldDB" id="A0A1S0TED6"/>
<dbReference type="GeneID" id="9953546"/>
<evidence type="ECO:0000313" key="2">
    <source>
        <dbReference type="EMBL" id="EFO12483.1"/>
    </source>
</evidence>
<reference evidence="2" key="1">
    <citation type="submission" date="2012-04" db="EMBL/GenBank/DDBJ databases">
        <title>The Genome Sequence of Loa loa.</title>
        <authorList>
            <consortium name="The Broad Institute Genome Sequencing Platform"/>
            <consortium name="Broad Institute Genome Sequencing Center for Infectious Disease"/>
            <person name="Nutman T.B."/>
            <person name="Fink D.L."/>
            <person name="Russ C."/>
            <person name="Young S."/>
            <person name="Zeng Q."/>
            <person name="Gargeya S."/>
            <person name="Alvarado L."/>
            <person name="Berlin A."/>
            <person name="Chapman S.B."/>
            <person name="Chen Z."/>
            <person name="Freedman E."/>
            <person name="Gellesch M."/>
            <person name="Goldberg J."/>
            <person name="Griggs A."/>
            <person name="Gujja S."/>
            <person name="Heilman E.R."/>
            <person name="Heiman D."/>
            <person name="Howarth C."/>
            <person name="Mehta T."/>
            <person name="Neiman D."/>
            <person name="Pearson M."/>
            <person name="Roberts A."/>
            <person name="Saif S."/>
            <person name="Shea T."/>
            <person name="Shenoy N."/>
            <person name="Sisk P."/>
            <person name="Stolte C."/>
            <person name="Sykes S."/>
            <person name="White J."/>
            <person name="Yandava C."/>
            <person name="Haas B."/>
            <person name="Henn M.R."/>
            <person name="Nusbaum C."/>
            <person name="Birren B."/>
        </authorList>
    </citation>
    <scope>NUCLEOTIDE SEQUENCE [LARGE SCALE GENOMIC DNA]</scope>
</reference>
<dbReference type="CTD" id="9953546"/>
<feature type="non-terminal residue" evidence="2">
    <location>
        <position position="1"/>
    </location>
</feature>
<dbReference type="KEGG" id="loa:LOAG_16051"/>
<name>A0A1S0TED6_LOALO</name>
<organism evidence="2">
    <name type="scientific">Loa loa</name>
    <name type="common">Eye worm</name>
    <name type="synonym">Filaria loa</name>
    <dbReference type="NCBI Taxonomy" id="7209"/>
    <lineage>
        <taxon>Eukaryota</taxon>
        <taxon>Metazoa</taxon>
        <taxon>Ecdysozoa</taxon>
        <taxon>Nematoda</taxon>
        <taxon>Chromadorea</taxon>
        <taxon>Rhabditida</taxon>
        <taxon>Spirurina</taxon>
        <taxon>Spiruromorpha</taxon>
        <taxon>Filarioidea</taxon>
        <taxon>Onchocercidae</taxon>
        <taxon>Loa</taxon>
    </lineage>
</organism>
<proteinExistence type="predicted"/>
<protein>
    <submittedName>
        <fullName evidence="2">Uncharacterized protein</fullName>
    </submittedName>
</protein>
<accession>A0A1S0TED6</accession>
<evidence type="ECO:0000256" key="1">
    <source>
        <dbReference type="SAM" id="MobiDB-lite"/>
    </source>
</evidence>
<gene>
    <name evidence="2" type="ORF">LOAG_16051</name>
</gene>
<feature type="region of interest" description="Disordered" evidence="1">
    <location>
        <begin position="1"/>
        <end position="22"/>
    </location>
</feature>
<sequence length="50" mass="5443">AASLFDPNAKVDRRAPELPSTDGIEYPRAAAWASESLNNVLKDDKGMQIL</sequence>